<accession>A0A1M7ARU0</accession>
<name>A0A1M7ARU0_9BACL</name>
<gene>
    <name evidence="5" type="ORF">SAMN02745189_00232</name>
</gene>
<reference evidence="5 6" key="1">
    <citation type="submission" date="2016-11" db="EMBL/GenBank/DDBJ databases">
        <authorList>
            <person name="Jaros S."/>
            <person name="Januszkiewicz K."/>
            <person name="Wedrychowicz H."/>
        </authorList>
    </citation>
    <scope>NUCLEOTIDE SEQUENCE [LARGE SCALE GENOMIC DNA]</scope>
    <source>
        <strain evidence="5 6">DSM 16010</strain>
    </source>
</reference>
<feature type="transmembrane region" description="Helical" evidence="3">
    <location>
        <begin position="210"/>
        <end position="232"/>
    </location>
</feature>
<feature type="domain" description="EamA" evidence="4">
    <location>
        <begin position="148"/>
        <end position="280"/>
    </location>
</feature>
<dbReference type="PANTHER" id="PTHR22911:SF76">
    <property type="entry name" value="EAMA DOMAIN-CONTAINING PROTEIN"/>
    <property type="match status" value="1"/>
</dbReference>
<feature type="transmembrane region" description="Helical" evidence="3">
    <location>
        <begin position="239"/>
        <end position="258"/>
    </location>
</feature>
<evidence type="ECO:0000256" key="1">
    <source>
        <dbReference type="ARBA" id="ARBA00004127"/>
    </source>
</evidence>
<keyword evidence="6" id="KW-1185">Reference proteome</keyword>
<evidence type="ECO:0000259" key="4">
    <source>
        <dbReference type="Pfam" id="PF00892"/>
    </source>
</evidence>
<dbReference type="AlphaFoldDB" id="A0A1M7ARU0"/>
<evidence type="ECO:0000313" key="6">
    <source>
        <dbReference type="Proteomes" id="UP000184206"/>
    </source>
</evidence>
<dbReference type="SUPFAM" id="SSF103481">
    <property type="entry name" value="Multidrug resistance efflux transporter EmrE"/>
    <property type="match status" value="2"/>
</dbReference>
<proteinExistence type="inferred from homology"/>
<feature type="transmembrane region" description="Helical" evidence="3">
    <location>
        <begin position="64"/>
        <end position="82"/>
    </location>
</feature>
<dbReference type="InterPro" id="IPR000620">
    <property type="entry name" value="EamA_dom"/>
</dbReference>
<dbReference type="Pfam" id="PF00892">
    <property type="entry name" value="EamA"/>
    <property type="match status" value="2"/>
</dbReference>
<comment type="similarity">
    <text evidence="2">Belongs to the EamA transporter family.</text>
</comment>
<organism evidence="5 6">
    <name type="scientific">Lacicoccus alkaliphilus DSM 16010</name>
    <dbReference type="NCBI Taxonomy" id="1123231"/>
    <lineage>
        <taxon>Bacteria</taxon>
        <taxon>Bacillati</taxon>
        <taxon>Bacillota</taxon>
        <taxon>Bacilli</taxon>
        <taxon>Bacillales</taxon>
        <taxon>Salinicoccaceae</taxon>
        <taxon>Lacicoccus</taxon>
    </lineage>
</organism>
<dbReference type="InterPro" id="IPR037185">
    <property type="entry name" value="EmrE-like"/>
</dbReference>
<dbReference type="EMBL" id="FRCF01000002">
    <property type="protein sequence ID" value="SHL45326.1"/>
    <property type="molecule type" value="Genomic_DNA"/>
</dbReference>
<dbReference type="GO" id="GO:0016020">
    <property type="term" value="C:membrane"/>
    <property type="evidence" value="ECO:0007669"/>
    <property type="project" value="InterPro"/>
</dbReference>
<evidence type="ECO:0000256" key="2">
    <source>
        <dbReference type="ARBA" id="ARBA00007362"/>
    </source>
</evidence>
<dbReference type="Proteomes" id="UP000184206">
    <property type="component" value="Unassembled WGS sequence"/>
</dbReference>
<keyword evidence="3" id="KW-1133">Transmembrane helix</keyword>
<keyword evidence="3" id="KW-0472">Membrane</keyword>
<feature type="domain" description="EamA" evidence="4">
    <location>
        <begin position="6"/>
        <end position="135"/>
    </location>
</feature>
<keyword evidence="3" id="KW-0812">Transmembrane</keyword>
<protein>
    <submittedName>
        <fullName evidence="5">EamA domain-containing membrane protein RarD</fullName>
    </submittedName>
</protein>
<feature type="transmembrane region" description="Helical" evidence="3">
    <location>
        <begin position="119"/>
        <end position="139"/>
    </location>
</feature>
<feature type="transmembrane region" description="Helical" evidence="3">
    <location>
        <begin position="35"/>
        <end position="52"/>
    </location>
</feature>
<feature type="transmembrane region" description="Helical" evidence="3">
    <location>
        <begin position="178"/>
        <end position="198"/>
    </location>
</feature>
<feature type="transmembrane region" description="Helical" evidence="3">
    <location>
        <begin position="264"/>
        <end position="281"/>
    </location>
</feature>
<dbReference type="STRING" id="1123231.SAMN02745189_00232"/>
<feature type="transmembrane region" description="Helical" evidence="3">
    <location>
        <begin position="94"/>
        <end position="112"/>
    </location>
</feature>
<evidence type="ECO:0000313" key="5">
    <source>
        <dbReference type="EMBL" id="SHL45326.1"/>
    </source>
</evidence>
<comment type="subcellular location">
    <subcellularLocation>
        <location evidence="1">Endomembrane system</location>
        <topology evidence="1">Multi-pass membrane protein</topology>
    </subcellularLocation>
</comment>
<dbReference type="OrthoDB" id="9790852at2"/>
<sequence length="292" mass="32079">MKKSVLVLLAISVICIAFAAIFVKLSGAPASIISMYRMFFASLLLAPVVYKYRRELLKLTAREWGALIIAGLFLAMHFGFWFESLHLTSVASSTVILALQPIIAMVGAYLVYREKVSARVAVSVFVSFLGVVLISWGDFSLTDLSAITGNFLSFLGAVAVVCYFMIGQNAVRSLKHWVYSFLVFSIAGVFLLTYNIITNTELFEYPPGEWLLFVLLAIFPTIAHVIFNYLLYEVSPTTVSMAMLLEPVGASILAFFILSETLGPLQLVGGVIVLGGVYIFLKSQGRGKHVKT</sequence>
<dbReference type="RefSeq" id="WP_084669802.1">
    <property type="nucleotide sequence ID" value="NZ_FRCF01000002.1"/>
</dbReference>
<evidence type="ECO:0000256" key="3">
    <source>
        <dbReference type="SAM" id="Phobius"/>
    </source>
</evidence>
<dbReference type="PANTHER" id="PTHR22911">
    <property type="entry name" value="ACYL-MALONYL CONDENSING ENZYME-RELATED"/>
    <property type="match status" value="1"/>
</dbReference>
<feature type="transmembrane region" description="Helical" evidence="3">
    <location>
        <begin position="145"/>
        <end position="166"/>
    </location>
</feature>